<dbReference type="RefSeq" id="WP_275118312.1">
    <property type="nucleotide sequence ID" value="NZ_JAOTPO010000005.1"/>
</dbReference>
<feature type="transmembrane region" description="Helical" evidence="6">
    <location>
        <begin position="72"/>
        <end position="92"/>
    </location>
</feature>
<keyword evidence="3 6" id="KW-0812">Transmembrane</keyword>
<evidence type="ECO:0000256" key="4">
    <source>
        <dbReference type="ARBA" id="ARBA00022989"/>
    </source>
</evidence>
<feature type="transmembrane region" description="Helical" evidence="6">
    <location>
        <begin position="140"/>
        <end position="159"/>
    </location>
</feature>
<dbReference type="InterPro" id="IPR003339">
    <property type="entry name" value="ABC/ECF_trnsptr_transmembrane"/>
</dbReference>
<keyword evidence="4 6" id="KW-1133">Transmembrane helix</keyword>
<dbReference type="PANTHER" id="PTHR34857:SF2">
    <property type="entry name" value="SLL0384 PROTEIN"/>
    <property type="match status" value="1"/>
</dbReference>
<dbReference type="NCBIfam" id="TIGR02454">
    <property type="entry name" value="ECF_T_CbiQ"/>
    <property type="match status" value="1"/>
</dbReference>
<evidence type="ECO:0000256" key="5">
    <source>
        <dbReference type="ARBA" id="ARBA00023136"/>
    </source>
</evidence>
<gene>
    <name evidence="7" type="primary">cbiQ</name>
    <name evidence="7" type="ORF">N7Z68_09890</name>
</gene>
<dbReference type="Pfam" id="PF02361">
    <property type="entry name" value="CbiQ"/>
    <property type="match status" value="1"/>
</dbReference>
<dbReference type="InterPro" id="IPR012809">
    <property type="entry name" value="ECF_CbiQ"/>
</dbReference>
<evidence type="ECO:0000256" key="1">
    <source>
        <dbReference type="ARBA" id="ARBA00004651"/>
    </source>
</evidence>
<evidence type="ECO:0000313" key="7">
    <source>
        <dbReference type="EMBL" id="MDE5413699.1"/>
    </source>
</evidence>
<organism evidence="7 8">
    <name type="scientific">Alkalihalobacterium chitinilyticum</name>
    <dbReference type="NCBI Taxonomy" id="2980103"/>
    <lineage>
        <taxon>Bacteria</taxon>
        <taxon>Bacillati</taxon>
        <taxon>Bacillota</taxon>
        <taxon>Bacilli</taxon>
        <taxon>Bacillales</taxon>
        <taxon>Bacillaceae</taxon>
        <taxon>Alkalihalobacterium</taxon>
    </lineage>
</organism>
<evidence type="ECO:0000313" key="8">
    <source>
        <dbReference type="Proteomes" id="UP001148125"/>
    </source>
</evidence>
<reference evidence="7" key="1">
    <citation type="submission" date="2024-05" db="EMBL/GenBank/DDBJ databases">
        <title>Alkalihalobacillus sp. strain MEB203 novel alkaliphilic bacterium from Lonar Lake, India.</title>
        <authorList>
            <person name="Joshi A."/>
            <person name="Thite S."/>
            <person name="Mengade P."/>
        </authorList>
    </citation>
    <scope>NUCLEOTIDE SEQUENCE</scope>
    <source>
        <strain evidence="7">MEB 203</strain>
    </source>
</reference>
<dbReference type="InterPro" id="IPR051611">
    <property type="entry name" value="ECF_transporter_component"/>
</dbReference>
<feature type="transmembrane region" description="Helical" evidence="6">
    <location>
        <begin position="230"/>
        <end position="248"/>
    </location>
</feature>
<sequence length="250" mass="28094">MPYGQEDTQAEFEGISQWALGWESRAKLMAAIIYIFGVISLQTVSFALLAYSVSIMVSFIMGISLLTLLKRYLLIAPFVLLMTLPLVFGGGFPLDPDRVTFALLIILKAVTSMTILTIILETQSVDQFMDSLAHLKVPPIMISVLLLSYRYVFMFLDDIQKMQLALKTRFFNGGVSIKNLKIYGQLTGALLLKSLDRSEKVFQAMVSRGFNGNLCFGEARQITKSDLYKTGLSFFIIMVIVAVELMFFRM</sequence>
<feature type="transmembrane region" description="Helical" evidence="6">
    <location>
        <begin position="99"/>
        <end position="120"/>
    </location>
</feature>
<protein>
    <submittedName>
        <fullName evidence="7">Cobalt ECF transporter T component CbiQ</fullName>
    </submittedName>
</protein>
<comment type="subcellular location">
    <subcellularLocation>
        <location evidence="1">Cell membrane</location>
        <topology evidence="1">Multi-pass membrane protein</topology>
    </subcellularLocation>
</comment>
<dbReference type="CDD" id="cd16914">
    <property type="entry name" value="EcfT"/>
    <property type="match status" value="1"/>
</dbReference>
<name>A0ABT5VHJ0_9BACI</name>
<accession>A0ABT5VHJ0</accession>
<keyword evidence="5 6" id="KW-0472">Membrane</keyword>
<evidence type="ECO:0000256" key="3">
    <source>
        <dbReference type="ARBA" id="ARBA00022692"/>
    </source>
</evidence>
<comment type="caution">
    <text evidence="7">The sequence shown here is derived from an EMBL/GenBank/DDBJ whole genome shotgun (WGS) entry which is preliminary data.</text>
</comment>
<dbReference type="EMBL" id="JAOTPO010000005">
    <property type="protein sequence ID" value="MDE5413699.1"/>
    <property type="molecule type" value="Genomic_DNA"/>
</dbReference>
<evidence type="ECO:0000256" key="6">
    <source>
        <dbReference type="SAM" id="Phobius"/>
    </source>
</evidence>
<dbReference type="Proteomes" id="UP001148125">
    <property type="component" value="Unassembled WGS sequence"/>
</dbReference>
<dbReference type="PANTHER" id="PTHR34857">
    <property type="entry name" value="SLL0384 PROTEIN"/>
    <property type="match status" value="1"/>
</dbReference>
<evidence type="ECO:0000256" key="2">
    <source>
        <dbReference type="ARBA" id="ARBA00022475"/>
    </source>
</evidence>
<proteinExistence type="predicted"/>
<keyword evidence="2" id="KW-1003">Cell membrane</keyword>
<keyword evidence="8" id="KW-1185">Reference proteome</keyword>
<feature type="transmembrane region" description="Helical" evidence="6">
    <location>
        <begin position="33"/>
        <end position="66"/>
    </location>
</feature>